<dbReference type="InterPro" id="IPR011011">
    <property type="entry name" value="Znf_FYVE_PHD"/>
</dbReference>
<evidence type="ECO:0000256" key="3">
    <source>
        <dbReference type="ARBA" id="ARBA00022833"/>
    </source>
</evidence>
<feature type="compositionally biased region" description="Low complexity" evidence="5">
    <location>
        <begin position="924"/>
        <end position="940"/>
    </location>
</feature>
<dbReference type="CDD" id="cd15534">
    <property type="entry name" value="PHD2_PHF12_Rco1"/>
    <property type="match status" value="1"/>
</dbReference>
<feature type="compositionally biased region" description="Polar residues" evidence="5">
    <location>
        <begin position="1"/>
        <end position="21"/>
    </location>
</feature>
<dbReference type="HOGENOM" id="CLU_336144_0_0_1"/>
<dbReference type="OMA" id="CVNSFHF"/>
<dbReference type="PANTHER" id="PTHR47636">
    <property type="entry name" value="TRANSCRIPTIONAL REGULATORY PROTEIN RCO1"/>
    <property type="match status" value="1"/>
</dbReference>
<dbReference type="AlphaFoldDB" id="A1C812"/>
<feature type="region of interest" description="Disordered" evidence="5">
    <location>
        <begin position="155"/>
        <end position="185"/>
    </location>
</feature>
<dbReference type="GO" id="GO:0008270">
    <property type="term" value="F:zinc ion binding"/>
    <property type="evidence" value="ECO:0007669"/>
    <property type="project" value="UniProtKB-KW"/>
</dbReference>
<feature type="domain" description="PHD-type" evidence="6">
    <location>
        <begin position="526"/>
        <end position="575"/>
    </location>
</feature>
<feature type="region of interest" description="Disordered" evidence="5">
    <location>
        <begin position="1"/>
        <end position="104"/>
    </location>
</feature>
<dbReference type="OrthoDB" id="5876363at2759"/>
<dbReference type="InterPro" id="IPR019787">
    <property type="entry name" value="Znf_PHD-finger"/>
</dbReference>
<dbReference type="InterPro" id="IPR052819">
    <property type="entry name" value="Chromatin_regulatory_protein"/>
</dbReference>
<feature type="region of interest" description="Disordered" evidence="5">
    <location>
        <begin position="376"/>
        <end position="524"/>
    </location>
</feature>
<evidence type="ECO:0000313" key="7">
    <source>
        <dbReference type="EMBL" id="EAW14533.1"/>
    </source>
</evidence>
<dbReference type="PROSITE" id="PS50016">
    <property type="entry name" value="ZF_PHD_2"/>
    <property type="match status" value="2"/>
</dbReference>
<feature type="compositionally biased region" description="Basic and acidic residues" evidence="5">
    <location>
        <begin position="68"/>
        <end position="77"/>
    </location>
</feature>
<dbReference type="GO" id="GO:0006357">
    <property type="term" value="P:regulation of transcription by RNA polymerase II"/>
    <property type="evidence" value="ECO:0007669"/>
    <property type="project" value="TreeGrafter"/>
</dbReference>
<feature type="region of interest" description="Disordered" evidence="5">
    <location>
        <begin position="914"/>
        <end position="940"/>
    </location>
</feature>
<evidence type="ECO:0000313" key="8">
    <source>
        <dbReference type="Proteomes" id="UP000006701"/>
    </source>
</evidence>
<evidence type="ECO:0000259" key="6">
    <source>
        <dbReference type="PROSITE" id="PS50016"/>
    </source>
</evidence>
<evidence type="ECO:0000256" key="4">
    <source>
        <dbReference type="PROSITE-ProRule" id="PRU00146"/>
    </source>
</evidence>
<evidence type="ECO:0000256" key="5">
    <source>
        <dbReference type="SAM" id="MobiDB-lite"/>
    </source>
</evidence>
<feature type="domain" description="PHD-type" evidence="6">
    <location>
        <begin position="658"/>
        <end position="715"/>
    </location>
</feature>
<organism evidence="7 8">
    <name type="scientific">Aspergillus clavatus (strain ATCC 1007 / CBS 513.65 / DSM 816 / NCTC 3887 / NRRL 1 / QM 1276 / 107)</name>
    <dbReference type="NCBI Taxonomy" id="344612"/>
    <lineage>
        <taxon>Eukaryota</taxon>
        <taxon>Fungi</taxon>
        <taxon>Dikarya</taxon>
        <taxon>Ascomycota</taxon>
        <taxon>Pezizomycotina</taxon>
        <taxon>Eurotiomycetes</taxon>
        <taxon>Eurotiomycetidae</taxon>
        <taxon>Eurotiales</taxon>
        <taxon>Aspergillaceae</taxon>
        <taxon>Aspergillus</taxon>
        <taxon>Aspergillus subgen. Fumigati</taxon>
    </lineage>
</organism>
<keyword evidence="8" id="KW-1185">Reference proteome</keyword>
<evidence type="ECO:0000256" key="1">
    <source>
        <dbReference type="ARBA" id="ARBA00022723"/>
    </source>
</evidence>
<dbReference type="GeneID" id="4707660"/>
<proteinExistence type="predicted"/>
<accession>A1C812</accession>
<keyword evidence="2 4" id="KW-0863">Zinc-finger</keyword>
<dbReference type="InterPro" id="IPR013083">
    <property type="entry name" value="Znf_RING/FYVE/PHD"/>
</dbReference>
<dbReference type="InterPro" id="IPR001965">
    <property type="entry name" value="Znf_PHD"/>
</dbReference>
<protein>
    <submittedName>
        <fullName evidence="7">PHD finger domain protein, putative</fullName>
    </submittedName>
</protein>
<dbReference type="Proteomes" id="UP000006701">
    <property type="component" value="Unassembled WGS sequence"/>
</dbReference>
<keyword evidence="1" id="KW-0479">Metal-binding</keyword>
<feature type="compositionally biased region" description="Polar residues" evidence="5">
    <location>
        <begin position="411"/>
        <end position="420"/>
    </location>
</feature>
<dbReference type="CDD" id="cd15535">
    <property type="entry name" value="PHD1_Rco1"/>
    <property type="match status" value="1"/>
</dbReference>
<dbReference type="KEGG" id="act:ACLA_075720"/>
<dbReference type="VEuPathDB" id="FungiDB:ACLA_075720"/>
<dbReference type="InterPro" id="IPR019786">
    <property type="entry name" value="Zinc_finger_PHD-type_CS"/>
</dbReference>
<dbReference type="RefSeq" id="XP_001275959.1">
    <property type="nucleotide sequence ID" value="XM_001275958.1"/>
</dbReference>
<gene>
    <name evidence="7" type="ORF">ACLA_075720</name>
</gene>
<dbReference type="FunFam" id="3.30.40.10:FF:000748">
    <property type="entry name" value="PHD finger domain protein, putative"/>
    <property type="match status" value="1"/>
</dbReference>
<sequence>MPPKLRSSSRGPSNTSRQSTPLDAPVPSKRPSSFIEPARSKKQRRTGRSSRVGTDLSHDDSAQNTEQGSKDRADRGLTHIGGQASWTEPPLRDPVPSYADSPWSAVSNAANPILATMRPLGAMPTAADLRKVGLKPAKPVKPITPMSKELQALQNELSQNETSQNETSQNEETPVSQGETPQMSPTEVLQLSQNVNLQALQNGDDRIQKLQGSAMVAGEIPANGSKKLCSYEDIDALMSLPLSDSVKLNLDQTKKILTEALRLAADTNNRPVVKGLFNLWRKGTQDPMIMSVLHAMCTQDPGDRNRNAFSTMMRAAWLEVRNQNQLDAPPTADTTRTLDTSLTIAPIDMVRTQSATTATSLSSAMSLDAEAPAPISVSTPVAPASSRAKTRGKGKQTRSSIAKLISRETPRPSTRQSALPSSEARKRAMEEEPDVSEEMIRAKRQRLQQPLPEIVAEESTLRSTLGHEPLTSSVSPEPTLTAEREATPELPMVNGRERSDSPESSGAEDNRRLTPTLDSEDSLDNSDLCRECGGRGQLLCCDGCVNSFHFSCLDPPLDPAHPPEGDWYCPKCEISRPFDKLLDKVGHTTNKEKEFFLPATIRNYFAGVKTGAKVGDRLDRTRYNESSVNLINGAGRGLCNGHYDDPNLLKITDSEGKIIFCHRCGGTSEGSKPILQCDYCHLNWHLDCMDPPMAKPPIQDPKLDKRWRCPNHVEHDLWYYHWNDEGAYDMRKIRRPKRPRMIDVMILPEEEESEQVENERDEGNGILYRVSEKGIEHAFLAKIKREHAEYQYAKEQTDRYFEEARAKLNDLHAKAFEFYASQRPAPLADAETAIDSSRTAADREAAENLLSLADNIQTDTIKESNRVSYLIDTLRSQAPGDLPEAETEIESLRNLQHLIEKRIQALAASRVARATPTETDLPQPDGVPAVGGEAAEAPDE</sequence>
<reference evidence="7 8" key="1">
    <citation type="journal article" date="2008" name="PLoS Genet.">
        <title>Genomic islands in the pathogenic filamentous fungus Aspergillus fumigatus.</title>
        <authorList>
            <person name="Fedorova N.D."/>
            <person name="Khaldi N."/>
            <person name="Joardar V.S."/>
            <person name="Maiti R."/>
            <person name="Amedeo P."/>
            <person name="Anderson M.J."/>
            <person name="Crabtree J."/>
            <person name="Silva J.C."/>
            <person name="Badger J.H."/>
            <person name="Albarraq A."/>
            <person name="Angiuoli S."/>
            <person name="Bussey H."/>
            <person name="Bowyer P."/>
            <person name="Cotty P.J."/>
            <person name="Dyer P.S."/>
            <person name="Egan A."/>
            <person name="Galens K."/>
            <person name="Fraser-Liggett C.M."/>
            <person name="Haas B.J."/>
            <person name="Inman J.M."/>
            <person name="Kent R."/>
            <person name="Lemieux S."/>
            <person name="Malavazi I."/>
            <person name="Orvis J."/>
            <person name="Roemer T."/>
            <person name="Ronning C.M."/>
            <person name="Sundaram J.P."/>
            <person name="Sutton G."/>
            <person name="Turner G."/>
            <person name="Venter J.C."/>
            <person name="White O.R."/>
            <person name="Whitty B.R."/>
            <person name="Youngman P."/>
            <person name="Wolfe K.H."/>
            <person name="Goldman G.H."/>
            <person name="Wortman J.R."/>
            <person name="Jiang B."/>
            <person name="Denning D.W."/>
            <person name="Nierman W.C."/>
        </authorList>
    </citation>
    <scope>NUCLEOTIDE SEQUENCE [LARGE SCALE GENOMIC DNA]</scope>
    <source>
        <strain evidence="8">ATCC 1007 / CBS 513.65 / DSM 816 / NCTC 3887 / NRRL 1</strain>
    </source>
</reference>
<dbReference type="Pfam" id="PF00628">
    <property type="entry name" value="PHD"/>
    <property type="match status" value="2"/>
</dbReference>
<dbReference type="SMART" id="SM00249">
    <property type="entry name" value="PHD"/>
    <property type="match status" value="2"/>
</dbReference>
<dbReference type="GO" id="GO:0032221">
    <property type="term" value="C:Rpd3S complex"/>
    <property type="evidence" value="ECO:0007669"/>
    <property type="project" value="TreeGrafter"/>
</dbReference>
<dbReference type="EMBL" id="DS027045">
    <property type="protein sequence ID" value="EAW14533.1"/>
    <property type="molecule type" value="Genomic_DNA"/>
</dbReference>
<dbReference type="Gene3D" id="3.30.40.10">
    <property type="entry name" value="Zinc/RING finger domain, C3HC4 (zinc finger)"/>
    <property type="match status" value="2"/>
</dbReference>
<dbReference type="eggNOG" id="KOG4299">
    <property type="taxonomic scope" value="Eukaryota"/>
</dbReference>
<evidence type="ECO:0000256" key="2">
    <source>
        <dbReference type="ARBA" id="ARBA00022771"/>
    </source>
</evidence>
<dbReference type="STRING" id="344612.A1C812"/>
<keyword evidence="3" id="KW-0862">Zinc</keyword>
<dbReference type="PROSITE" id="PS01359">
    <property type="entry name" value="ZF_PHD_1"/>
    <property type="match status" value="1"/>
</dbReference>
<name>A1C812_ASPCL</name>
<dbReference type="PANTHER" id="PTHR47636:SF1">
    <property type="entry name" value="TRANSCRIPTIONAL REGULATORY PROTEIN RCO1"/>
    <property type="match status" value="1"/>
</dbReference>
<dbReference type="SUPFAM" id="SSF57903">
    <property type="entry name" value="FYVE/PHD zinc finger"/>
    <property type="match status" value="2"/>
</dbReference>